<keyword evidence="2" id="KW-1185">Reference proteome</keyword>
<sequence length="59" mass="6973">MVEITTRGPRHKVKVSWWDSHAKTLCGEKFEHRAFEAHWIIGDTNCRECREAHRAGKRL</sequence>
<dbReference type="Proteomes" id="UP001596504">
    <property type="component" value="Unassembled WGS sequence"/>
</dbReference>
<protein>
    <recommendedName>
        <fullName evidence="3">Zinc-ribbon domain-containing protein</fullName>
    </recommendedName>
</protein>
<reference evidence="2" key="1">
    <citation type="journal article" date="2019" name="Int. J. Syst. Evol. Microbiol.">
        <title>The Global Catalogue of Microorganisms (GCM) 10K type strain sequencing project: providing services to taxonomists for standard genome sequencing and annotation.</title>
        <authorList>
            <consortium name="The Broad Institute Genomics Platform"/>
            <consortium name="The Broad Institute Genome Sequencing Center for Infectious Disease"/>
            <person name="Wu L."/>
            <person name="Ma J."/>
        </authorList>
    </citation>
    <scope>NUCLEOTIDE SEQUENCE [LARGE SCALE GENOMIC DNA]</scope>
    <source>
        <strain evidence="2">WLHS5</strain>
    </source>
</reference>
<accession>A0ABW2LCV2</accession>
<evidence type="ECO:0008006" key="3">
    <source>
        <dbReference type="Google" id="ProtNLM"/>
    </source>
</evidence>
<evidence type="ECO:0000313" key="1">
    <source>
        <dbReference type="EMBL" id="MFC7340336.1"/>
    </source>
</evidence>
<proteinExistence type="predicted"/>
<dbReference type="RefSeq" id="WP_380664052.1">
    <property type="nucleotide sequence ID" value="NZ_JBHTCJ010000001.1"/>
</dbReference>
<evidence type="ECO:0000313" key="2">
    <source>
        <dbReference type="Proteomes" id="UP001596504"/>
    </source>
</evidence>
<comment type="caution">
    <text evidence="1">The sequence shown here is derived from an EMBL/GenBank/DDBJ whole genome shotgun (WGS) entry which is preliminary data.</text>
</comment>
<dbReference type="EMBL" id="JBHTCJ010000001">
    <property type="protein sequence ID" value="MFC7340336.1"/>
    <property type="molecule type" value="Genomic_DNA"/>
</dbReference>
<gene>
    <name evidence="1" type="ORF">ACFQRI_02850</name>
</gene>
<name>A0ABW2LCV2_9PSEU</name>
<organism evidence="1 2">
    <name type="scientific">Saccharopolyspora griseoalba</name>
    <dbReference type="NCBI Taxonomy" id="1431848"/>
    <lineage>
        <taxon>Bacteria</taxon>
        <taxon>Bacillati</taxon>
        <taxon>Actinomycetota</taxon>
        <taxon>Actinomycetes</taxon>
        <taxon>Pseudonocardiales</taxon>
        <taxon>Pseudonocardiaceae</taxon>
        <taxon>Saccharopolyspora</taxon>
    </lineage>
</organism>